<protein>
    <recommendedName>
        <fullName evidence="11">Stress response kinase A</fullName>
        <ecNumber evidence="11">2.7.11.1</ecNumber>
    </recommendedName>
    <alternativeName>
        <fullName evidence="11">Serine/threonine-protein kinase SrkA</fullName>
    </alternativeName>
</protein>
<dbReference type="eggNOG" id="COG2334">
    <property type="taxonomic scope" value="Bacteria"/>
</dbReference>
<keyword evidence="14" id="KW-1185">Reference proteome</keyword>
<dbReference type="GO" id="GO:0000287">
    <property type="term" value="F:magnesium ion binding"/>
    <property type="evidence" value="ECO:0007669"/>
    <property type="project" value="UniProtKB-UniRule"/>
</dbReference>
<evidence type="ECO:0000256" key="4">
    <source>
        <dbReference type="ARBA" id="ARBA00022679"/>
    </source>
</evidence>
<comment type="cofactor">
    <cofactor evidence="11">
        <name>Mg(2+)</name>
        <dbReference type="ChEBI" id="CHEBI:18420"/>
    </cofactor>
</comment>
<dbReference type="AlphaFoldDB" id="A0A095VNZ2"/>
<keyword evidence="1 11" id="KW-0963">Cytoplasm</keyword>
<feature type="domain" description="Aminoglycoside phosphotransferase" evidence="12">
    <location>
        <begin position="33"/>
        <end position="266"/>
    </location>
</feature>
<dbReference type="HAMAP" id="MF_01497">
    <property type="entry name" value="SrkA_kinase"/>
    <property type="match status" value="1"/>
</dbReference>
<dbReference type="SUPFAM" id="SSF56112">
    <property type="entry name" value="Protein kinase-like (PK-like)"/>
    <property type="match status" value="1"/>
</dbReference>
<dbReference type="Gene3D" id="1.20.1270.170">
    <property type="match status" value="1"/>
</dbReference>
<comment type="catalytic activity">
    <reaction evidence="11">
        <text>L-seryl-[protein] + ATP = O-phospho-L-seryl-[protein] + ADP + H(+)</text>
        <dbReference type="Rhea" id="RHEA:17989"/>
        <dbReference type="Rhea" id="RHEA-COMP:9863"/>
        <dbReference type="Rhea" id="RHEA-COMP:11604"/>
        <dbReference type="ChEBI" id="CHEBI:15378"/>
        <dbReference type="ChEBI" id="CHEBI:29999"/>
        <dbReference type="ChEBI" id="CHEBI:30616"/>
        <dbReference type="ChEBI" id="CHEBI:83421"/>
        <dbReference type="ChEBI" id="CHEBI:456216"/>
        <dbReference type="EC" id="2.7.11.1"/>
    </reaction>
</comment>
<dbReference type="InterPro" id="IPR011009">
    <property type="entry name" value="Kinase-like_dom_sf"/>
</dbReference>
<evidence type="ECO:0000259" key="12">
    <source>
        <dbReference type="Pfam" id="PF01636"/>
    </source>
</evidence>
<comment type="function">
    <text evidence="11">A protein kinase that phosphorylates Ser and Thr residues. Probably acts to suppress the effects of stress linked to accumulation of reactive oxygen species. Probably involved in the extracytoplasmic stress response.</text>
</comment>
<dbReference type="Pfam" id="PF01636">
    <property type="entry name" value="APH"/>
    <property type="match status" value="1"/>
</dbReference>
<dbReference type="GO" id="GO:0106310">
    <property type="term" value="F:protein serine kinase activity"/>
    <property type="evidence" value="ECO:0007669"/>
    <property type="project" value="RHEA"/>
</dbReference>
<keyword evidence="2 11" id="KW-0723">Serine/threonine-protein kinase</keyword>
<dbReference type="OrthoDB" id="5392197at2"/>
<keyword evidence="8 11" id="KW-0067">ATP-binding</keyword>
<dbReference type="Gene3D" id="3.30.200.70">
    <property type="match status" value="1"/>
</dbReference>
<dbReference type="PANTHER" id="PTHR39573">
    <property type="entry name" value="STRESS RESPONSE KINASE A"/>
    <property type="match status" value="1"/>
</dbReference>
<comment type="similarity">
    <text evidence="11">Belongs to the SrkA/RdoA protein kinase family.</text>
</comment>
<evidence type="ECO:0000313" key="13">
    <source>
        <dbReference type="EMBL" id="KGE03172.1"/>
    </source>
</evidence>
<dbReference type="Proteomes" id="UP000029640">
    <property type="component" value="Unassembled WGS sequence"/>
</dbReference>
<evidence type="ECO:0000256" key="7">
    <source>
        <dbReference type="ARBA" id="ARBA00022777"/>
    </source>
</evidence>
<dbReference type="EMBL" id="AUVB01000064">
    <property type="protein sequence ID" value="KGE03172.1"/>
    <property type="molecule type" value="Genomic_DNA"/>
</dbReference>
<keyword evidence="7 11" id="KW-0418">Kinase</keyword>
<reference evidence="13 14" key="1">
    <citation type="journal article" date="2014" name="Genome Announc.">
        <title>Genome Sequence of Gammaproteobacterial Pseudohaliea rubra Type Strain DSM 19751, Isolated from Coastal Seawater of the Mediterranean Sea.</title>
        <authorList>
            <person name="Spring S."/>
            <person name="Fiebig A."/>
            <person name="Riedel T."/>
            <person name="Goker M."/>
            <person name="Klenk H.P."/>
        </authorList>
    </citation>
    <scope>NUCLEOTIDE SEQUENCE [LARGE SCALE GENOMIC DNA]</scope>
    <source>
        <strain evidence="13 14">DSM 19751</strain>
    </source>
</reference>
<proteinExistence type="inferred from homology"/>
<dbReference type="RefSeq" id="WP_035518335.1">
    <property type="nucleotide sequence ID" value="NZ_KN234818.1"/>
</dbReference>
<dbReference type="EC" id="2.7.11.1" evidence="11"/>
<keyword evidence="3 11" id="KW-0597">Phosphoprotein</keyword>
<dbReference type="PATRIC" id="fig|1265313.6.peg.2214"/>
<evidence type="ECO:0000256" key="3">
    <source>
        <dbReference type="ARBA" id="ARBA00022553"/>
    </source>
</evidence>
<dbReference type="NCBIfam" id="NF008738">
    <property type="entry name" value="PRK11768.1"/>
    <property type="match status" value="1"/>
</dbReference>
<dbReference type="PANTHER" id="PTHR39573:SF1">
    <property type="entry name" value="STRESS RESPONSE KINASE A"/>
    <property type="match status" value="1"/>
</dbReference>
<feature type="binding site" evidence="11">
    <location>
        <position position="206"/>
    </location>
    <ligand>
        <name>Mg(2+)</name>
        <dbReference type="ChEBI" id="CHEBI:18420"/>
    </ligand>
</feature>
<keyword evidence="6 11" id="KW-0547">Nucleotide-binding</keyword>
<comment type="subcellular location">
    <subcellularLocation>
        <location evidence="11">Cytoplasm</location>
    </subcellularLocation>
</comment>
<dbReference type="InterPro" id="IPR002575">
    <property type="entry name" value="Aminoglycoside_PTrfase"/>
</dbReference>
<comment type="subunit">
    <text evidence="11">Monomer.</text>
</comment>
<evidence type="ECO:0000256" key="5">
    <source>
        <dbReference type="ARBA" id="ARBA00022723"/>
    </source>
</evidence>
<evidence type="ECO:0000256" key="1">
    <source>
        <dbReference type="ARBA" id="ARBA00022490"/>
    </source>
</evidence>
<organism evidence="13 14">
    <name type="scientific">Pseudohaliea rubra DSM 19751</name>
    <dbReference type="NCBI Taxonomy" id="1265313"/>
    <lineage>
        <taxon>Bacteria</taxon>
        <taxon>Pseudomonadati</taxon>
        <taxon>Pseudomonadota</taxon>
        <taxon>Gammaproteobacteria</taxon>
        <taxon>Cellvibrionales</taxon>
        <taxon>Halieaceae</taxon>
        <taxon>Pseudohaliea</taxon>
    </lineage>
</organism>
<dbReference type="HOGENOM" id="CLU_054715_0_0_6"/>
<keyword evidence="4 11" id="KW-0808">Transferase</keyword>
<evidence type="ECO:0000256" key="6">
    <source>
        <dbReference type="ARBA" id="ARBA00022741"/>
    </source>
</evidence>
<evidence type="ECO:0000256" key="9">
    <source>
        <dbReference type="ARBA" id="ARBA00022842"/>
    </source>
</evidence>
<comment type="caution">
    <text evidence="13">The sequence shown here is derived from an EMBL/GenBank/DDBJ whole genome shotgun (WGS) entry which is preliminary data.</text>
</comment>
<dbReference type="GO" id="GO:0005737">
    <property type="term" value="C:cytoplasm"/>
    <property type="evidence" value="ECO:0007669"/>
    <property type="project" value="UniProtKB-SubCell"/>
</dbReference>
<evidence type="ECO:0000256" key="2">
    <source>
        <dbReference type="ARBA" id="ARBA00022527"/>
    </source>
</evidence>
<keyword evidence="10 11" id="KW-0346">Stress response</keyword>
<name>A0A095VNZ2_9GAMM</name>
<keyword evidence="9 11" id="KW-0460">Magnesium</keyword>
<dbReference type="GO" id="GO:0005524">
    <property type="term" value="F:ATP binding"/>
    <property type="evidence" value="ECO:0007669"/>
    <property type="project" value="UniProtKB-UniRule"/>
</dbReference>
<feature type="binding site" evidence="11">
    <location>
        <position position="218"/>
    </location>
    <ligand>
        <name>Mg(2+)</name>
        <dbReference type="ChEBI" id="CHEBI:18420"/>
    </ligand>
</feature>
<feature type="site" description="ATP" evidence="11">
    <location>
        <position position="34"/>
    </location>
</feature>
<dbReference type="InterPro" id="IPR032882">
    <property type="entry name" value="SrkA/RdoA"/>
</dbReference>
<evidence type="ECO:0000256" key="8">
    <source>
        <dbReference type="ARBA" id="ARBA00022840"/>
    </source>
</evidence>
<keyword evidence="5 11" id="KW-0479">Metal-binding</keyword>
<feature type="active site" description="Proton acceptor" evidence="11">
    <location>
        <position position="201"/>
    </location>
</feature>
<dbReference type="Gene3D" id="1.10.510.10">
    <property type="entry name" value="Transferase(Phosphotransferase) domain 1"/>
    <property type="match status" value="1"/>
</dbReference>
<comment type="catalytic activity">
    <reaction evidence="11">
        <text>L-threonyl-[protein] + ATP = O-phospho-L-threonyl-[protein] + ADP + H(+)</text>
        <dbReference type="Rhea" id="RHEA:46608"/>
        <dbReference type="Rhea" id="RHEA-COMP:11060"/>
        <dbReference type="Rhea" id="RHEA-COMP:11605"/>
        <dbReference type="ChEBI" id="CHEBI:15378"/>
        <dbReference type="ChEBI" id="CHEBI:30013"/>
        <dbReference type="ChEBI" id="CHEBI:30616"/>
        <dbReference type="ChEBI" id="CHEBI:61977"/>
        <dbReference type="ChEBI" id="CHEBI:456216"/>
        <dbReference type="EC" id="2.7.11.1"/>
    </reaction>
</comment>
<evidence type="ECO:0000256" key="11">
    <source>
        <dbReference type="HAMAP-Rule" id="MF_01497"/>
    </source>
</evidence>
<dbReference type="STRING" id="1265313.HRUBRA_02243"/>
<feature type="active site" evidence="11">
    <location>
        <position position="218"/>
    </location>
</feature>
<evidence type="ECO:0000313" key="14">
    <source>
        <dbReference type="Proteomes" id="UP000029640"/>
    </source>
</evidence>
<evidence type="ECO:0000256" key="10">
    <source>
        <dbReference type="ARBA" id="ARBA00023016"/>
    </source>
</evidence>
<sequence>MSNHPYDTLGPDTIIDAVESAGFLSDARLLALNSYENRVYQVGIEDDVPLIAKFYRPGRWTDAQILEEHAFAAELAAAEIPVVAPLAAADGSTLFEHAGFRVALFARRGGYPPELDDPEALLVLGRTLGRIHRVGAAKPFVHRPAMDPREMLDDNRAFLLEKFIPRDLRPAYETLTADLAERVAPRWAELVPADFQRLHGDCHGGNILWRDGNAHFVDLDDCMMGPAIQDLWMFLSGERLHREGQLSELIAGYEEFMTFEPRQLRWIETLRTLRLIRYAAWLARRWDDPAFPHSFPWFNTDRYWADHVLELREQLAAMDEAPLRLL</sequence>
<gene>
    <name evidence="11" type="primary">srkA</name>
    <name evidence="13" type="ORF">HRUBRA_02243</name>
</gene>
<accession>A0A095VNZ2</accession>
<dbReference type="GO" id="GO:0004674">
    <property type="term" value="F:protein serine/threonine kinase activity"/>
    <property type="evidence" value="ECO:0007669"/>
    <property type="project" value="UniProtKB-UniRule"/>
</dbReference>